<reference evidence="2 3" key="1">
    <citation type="journal article" date="2007" name="Proc. Natl. Acad. Sci. U.S.A.">
        <title>The genome of Syntrophus aciditrophicus: life at the thermodynamic limit of microbial growth.</title>
        <authorList>
            <person name="McInerney M.J."/>
            <person name="Rohlin L."/>
            <person name="Mouttaki H."/>
            <person name="Kim U."/>
            <person name="Krupp R.S."/>
            <person name="Rios-Hernandez L."/>
            <person name="Sieber J."/>
            <person name="Struchtemeyer C.G."/>
            <person name="Bhattacharyya A."/>
            <person name="Campbell J.W."/>
            <person name="Gunsalus R.P."/>
        </authorList>
    </citation>
    <scope>NUCLEOTIDE SEQUENCE [LARGE SCALE GENOMIC DNA]</scope>
    <source>
        <strain evidence="2 3">SB</strain>
    </source>
</reference>
<organism evidence="2 3">
    <name type="scientific">Syntrophus aciditrophicus (strain SB)</name>
    <dbReference type="NCBI Taxonomy" id="56780"/>
    <lineage>
        <taxon>Bacteria</taxon>
        <taxon>Pseudomonadati</taxon>
        <taxon>Thermodesulfobacteriota</taxon>
        <taxon>Syntrophia</taxon>
        <taxon>Syntrophales</taxon>
        <taxon>Syntrophaceae</taxon>
        <taxon>Syntrophus</taxon>
    </lineage>
</organism>
<dbReference type="PROSITE" id="PS51664">
    <property type="entry name" value="YCAO"/>
    <property type="match status" value="1"/>
</dbReference>
<dbReference type="PANTHER" id="PTHR37809:SF1">
    <property type="entry name" value="RIBOSOMAL PROTEIN S12 METHYLTHIOTRANSFERASE ACCESSORY FACTOR YCAO"/>
    <property type="match status" value="1"/>
</dbReference>
<evidence type="ECO:0000259" key="1">
    <source>
        <dbReference type="PROSITE" id="PS51664"/>
    </source>
</evidence>
<dbReference type="PROSITE" id="PS50890">
    <property type="entry name" value="PUA"/>
    <property type="match status" value="1"/>
</dbReference>
<dbReference type="GO" id="GO:0008641">
    <property type="term" value="F:ubiquitin-like modifier activating enzyme activity"/>
    <property type="evidence" value="ECO:0007669"/>
    <property type="project" value="InterPro"/>
</dbReference>
<protein>
    <submittedName>
        <fullName evidence="2">Fatty acid binding protein</fullName>
    </submittedName>
</protein>
<dbReference type="HOGENOM" id="CLU_020793_0_0_7"/>
<dbReference type="NCBIfam" id="TIGR03882">
    <property type="entry name" value="cyclo_dehyd_2"/>
    <property type="match status" value="1"/>
</dbReference>
<name>Q2LT72_SYNAS</name>
<dbReference type="OrthoDB" id="5380721at2"/>
<dbReference type="STRING" id="56780.SYN_00274"/>
<accession>Q2LT72</accession>
<dbReference type="eggNOG" id="COG1944">
    <property type="taxonomic scope" value="Bacteria"/>
</dbReference>
<dbReference type="AlphaFoldDB" id="Q2LT72"/>
<dbReference type="EMBL" id="CP000252">
    <property type="protein sequence ID" value="ABC77284.1"/>
    <property type="molecule type" value="Genomic_DNA"/>
</dbReference>
<dbReference type="Gene3D" id="3.30.40.250">
    <property type="match status" value="1"/>
</dbReference>
<evidence type="ECO:0000313" key="2">
    <source>
        <dbReference type="EMBL" id="ABC77284.1"/>
    </source>
</evidence>
<dbReference type="RefSeq" id="WP_011417308.1">
    <property type="nucleotide sequence ID" value="NC_007759.1"/>
</dbReference>
<dbReference type="PANTHER" id="PTHR37809">
    <property type="entry name" value="RIBOSOMAL PROTEIN S12 METHYLTHIOTRANSFERASE ACCESSORY FACTOR YCAO"/>
    <property type="match status" value="1"/>
</dbReference>
<dbReference type="Pfam" id="PF02624">
    <property type="entry name" value="YcaO"/>
    <property type="match status" value="1"/>
</dbReference>
<dbReference type="Proteomes" id="UP000001933">
    <property type="component" value="Chromosome"/>
</dbReference>
<dbReference type="InterPro" id="IPR022291">
    <property type="entry name" value="Bacteriocin_synth_cyclodeHase"/>
</dbReference>
<dbReference type="InterPro" id="IPR003776">
    <property type="entry name" value="YcaO-like_dom"/>
</dbReference>
<dbReference type="InterPro" id="IPR035985">
    <property type="entry name" value="Ubiquitin-activating_enz"/>
</dbReference>
<feature type="domain" description="YcaO" evidence="1">
    <location>
        <begin position="398"/>
        <end position="754"/>
    </location>
</feature>
<dbReference type="NCBIfam" id="TIGR03604">
    <property type="entry name" value="TOMM_cyclo_SagD"/>
    <property type="match status" value="1"/>
</dbReference>
<dbReference type="NCBIfam" id="TIGR00702">
    <property type="entry name" value="YcaO-type kinase domain"/>
    <property type="match status" value="1"/>
</dbReference>
<proteinExistence type="predicted"/>
<dbReference type="InParanoid" id="Q2LT72"/>
<keyword evidence="3" id="KW-1185">Reference proteome</keyword>
<dbReference type="SUPFAM" id="SSF69572">
    <property type="entry name" value="Activating enzymes of the ubiquitin-like proteins"/>
    <property type="match status" value="1"/>
</dbReference>
<sequence length="754" mass="85133">MSRYRIKRGIAPIADGNSRWFILDETGPKKIISGLALEVIRLIASDLGNEDNLAEALANRFPPEKVYYVLIQLEKQGVIVKDSVQTETPADLFRSKAYGQERTGYPPSRNDDLTVKIFAIGEAETSADAIASSLSRSDVVRIERVRDWRTERRSADTVHVAVTPDYLEPELAAFGRFAQKLRLRWMPVKPCGVIPWLGPFLTEETGCLACLLDRVMGHRRLEADQILQSGNKKSLRLSIGQTIHSLETVTGLLAVELEKLAMGGSSEMTGVMVTLDFQTLRMERHLLAKRPQCAVCGTISQKNIRLETLPKEPFCLESRIKVDYRDGGERVCSAVETLDKYAHLISPVTGVVGRLMLLDDIPSCFGSVIRSEWNVRNRGEALLYEQKSRLSATGFSLGKGRSELQARASALGEAIERYCSQYEGYETHIRASFTELGDVAIAPHHLMGFSEQQYRDREAWRKKGGTTHVPDPYDFDRPIDWMPAWSLTQKRWRLIPSAFVYYSYPRERGGDICRGCSNGVAAGNCLEEAVMQGFFELVERDATAMWWYHRLRKPAVDWRSLDSTFTAAVDVSMKEKGMGLDVLDLTNDLGIPVFSANLFGSKEDDCLKAIGLGCHYDPHIALERAISELGQCWIMVDRKEYRLKLQDAGREHFLRADPHQPPRISSDFHSKQREDFLDDIEDAVQLLRTRGLEMLVVDMTRPDVGFPVVRVIVPGLVHFWPRFGCRRLFDVPREAGWIDGDVGEDDLNPVPFFL</sequence>
<dbReference type="Gene3D" id="3.30.1330.230">
    <property type="match status" value="1"/>
</dbReference>
<dbReference type="Gene3D" id="3.30.160.660">
    <property type="match status" value="1"/>
</dbReference>
<dbReference type="KEGG" id="sat:SYN_00274"/>
<gene>
    <name evidence="2" type="ORF">SYN_00274</name>
</gene>
<dbReference type="Gene3D" id="3.40.50.720">
    <property type="entry name" value="NAD(P)-binding Rossmann-like Domain"/>
    <property type="match status" value="1"/>
</dbReference>
<dbReference type="Gene3D" id="3.90.930.60">
    <property type="match status" value="1"/>
</dbReference>
<evidence type="ECO:0000313" key="3">
    <source>
        <dbReference type="Proteomes" id="UP000001933"/>
    </source>
</evidence>
<dbReference type="InterPro" id="IPR027624">
    <property type="entry name" value="TOMM_cyclo_SagD"/>
</dbReference>